<dbReference type="GeneID" id="33560003"/>
<feature type="region of interest" description="Disordered" evidence="1">
    <location>
        <begin position="338"/>
        <end position="417"/>
    </location>
</feature>
<dbReference type="AlphaFoldDB" id="A0A1Y1UGD7"/>
<evidence type="ECO:0000313" key="4">
    <source>
        <dbReference type="Proteomes" id="UP000193218"/>
    </source>
</evidence>
<dbReference type="RefSeq" id="XP_021871169.1">
    <property type="nucleotide sequence ID" value="XM_022018194.1"/>
</dbReference>
<proteinExistence type="predicted"/>
<sequence length="537" mass="58710">MPAITIVALQDPIAIVHIPIIHADTQSTRLYWTLEHAGEGSSEFFNITSNCLEIAIFASVDLVNAHWIDSSLDNGIMISQSTWRAFEIFSGDQDENGNYDSPHLRHVSAPLAKAGITILYQSSYFTDFLLVKEADFDKASAIFAGHGWHVDGGDYTTLPSRRRSQLLSPTSPSLDHTPSPSIPSANVLDQTVASPPEITVLASPLACIGFSRLAEQSTFEKIRQLIVWPRRAEINWKRRSLTLYSDLLTPLSSLPPTPRTGKFEDSDMTQSAAAGHGFHDQAQRQTRPFLSYTRTTDGSSLISSVQVLRDMFGSHTEGEVLELDDQVYYGNGDLFDSGSEVSARSEAESEASDGEQDVGGRLPDRSRPISFPLTPDESPNLETDIGNDAVRQWGRPDGESDTDNVEETKVRPRRSAGNRVSWVDSSIVAGTSSILSANTAAGDDRATPASDSNVKRRGRKRCLQLDLTGVADADDVQDQGVYHMDKSGLVTLFSNLLNAANIRMLYSSTFHTANILVDATDVKRAKQLLGGGDPIRR</sequence>
<keyword evidence="4" id="KW-1185">Reference proteome</keyword>
<dbReference type="Pfam" id="PF13840">
    <property type="entry name" value="ACT_7"/>
    <property type="match status" value="1"/>
</dbReference>
<reference evidence="3 4" key="1">
    <citation type="submission" date="2017-03" db="EMBL/GenBank/DDBJ databases">
        <title>Widespread Adenine N6-methylation of Active Genes in Fungi.</title>
        <authorList>
            <consortium name="DOE Joint Genome Institute"/>
            <person name="Mondo S.J."/>
            <person name="Dannebaum R.O."/>
            <person name="Kuo R.C."/>
            <person name="Louie K.B."/>
            <person name="Bewick A.J."/>
            <person name="Labutti K."/>
            <person name="Haridas S."/>
            <person name="Kuo A."/>
            <person name="Salamov A."/>
            <person name="Ahrendt S.R."/>
            <person name="Lau R."/>
            <person name="Bowen B.P."/>
            <person name="Lipzen A."/>
            <person name="Sullivan W."/>
            <person name="Andreopoulos W.B."/>
            <person name="Clum A."/>
            <person name="Lindquist E."/>
            <person name="Daum C."/>
            <person name="Northen T.R."/>
            <person name="Ramamoorthy G."/>
            <person name="Schmitz R.J."/>
            <person name="Gryganskyi A."/>
            <person name="Culley D."/>
            <person name="Magnuson J."/>
            <person name="James T.Y."/>
            <person name="O'Malley M.A."/>
            <person name="Stajich J.E."/>
            <person name="Spatafora J.W."/>
            <person name="Visel A."/>
            <person name="Grigoriev I.V."/>
        </authorList>
    </citation>
    <scope>NUCLEOTIDE SEQUENCE [LARGE SCALE GENOMIC DNA]</scope>
    <source>
        <strain evidence="3 4">NRRL Y-17943</strain>
    </source>
</reference>
<dbReference type="SUPFAM" id="SSF55021">
    <property type="entry name" value="ACT-like"/>
    <property type="match status" value="1"/>
</dbReference>
<feature type="region of interest" description="Disordered" evidence="1">
    <location>
        <begin position="165"/>
        <end position="187"/>
    </location>
</feature>
<dbReference type="InterPro" id="IPR051719">
    <property type="entry name" value="CASTOR_mTORC1"/>
</dbReference>
<dbReference type="PANTHER" id="PTHR31131">
    <property type="entry name" value="CHROMOSOME 1, WHOLE GENOME SHOTGUN SEQUENCE"/>
    <property type="match status" value="1"/>
</dbReference>
<dbReference type="InParanoid" id="A0A1Y1UGD7"/>
<dbReference type="PANTHER" id="PTHR31131:SF6">
    <property type="entry name" value="CASTOR ACT DOMAIN-CONTAINING PROTEIN"/>
    <property type="match status" value="1"/>
</dbReference>
<dbReference type="InterPro" id="IPR045865">
    <property type="entry name" value="ACT-like_dom_sf"/>
</dbReference>
<evidence type="ECO:0000256" key="1">
    <source>
        <dbReference type="SAM" id="MobiDB-lite"/>
    </source>
</evidence>
<dbReference type="GO" id="GO:0006520">
    <property type="term" value="P:amino acid metabolic process"/>
    <property type="evidence" value="ECO:0007669"/>
    <property type="project" value="UniProtKB-ARBA"/>
</dbReference>
<evidence type="ECO:0000259" key="2">
    <source>
        <dbReference type="Pfam" id="PF13840"/>
    </source>
</evidence>
<feature type="domain" description="CASTOR ACT" evidence="2">
    <location>
        <begin position="107"/>
        <end position="142"/>
    </location>
</feature>
<dbReference type="OrthoDB" id="58529at2759"/>
<dbReference type="GO" id="GO:0046394">
    <property type="term" value="P:carboxylic acid biosynthetic process"/>
    <property type="evidence" value="ECO:0007669"/>
    <property type="project" value="UniProtKB-ARBA"/>
</dbReference>
<dbReference type="EMBL" id="NBSH01000006">
    <property type="protein sequence ID" value="ORX37131.1"/>
    <property type="molecule type" value="Genomic_DNA"/>
</dbReference>
<comment type="caution">
    <text evidence="3">The sequence shown here is derived from an EMBL/GenBank/DDBJ whole genome shotgun (WGS) entry which is preliminary data.</text>
</comment>
<gene>
    <name evidence="3" type="ORF">BD324DRAFT_650742</name>
</gene>
<evidence type="ECO:0000313" key="3">
    <source>
        <dbReference type="EMBL" id="ORX37131.1"/>
    </source>
</evidence>
<dbReference type="Gene3D" id="3.30.2130.10">
    <property type="entry name" value="VC0802-like"/>
    <property type="match status" value="2"/>
</dbReference>
<accession>A0A1Y1UGD7</accession>
<name>A0A1Y1UGD7_9TREE</name>
<dbReference type="Proteomes" id="UP000193218">
    <property type="component" value="Unassembled WGS sequence"/>
</dbReference>
<protein>
    <recommendedName>
        <fullName evidence="2">CASTOR ACT domain-containing protein</fullName>
    </recommendedName>
</protein>
<dbReference type="InterPro" id="IPR027795">
    <property type="entry name" value="CASTOR_ACT_dom"/>
</dbReference>
<organism evidence="3 4">
    <name type="scientific">Kockovaella imperatae</name>
    <dbReference type="NCBI Taxonomy" id="4999"/>
    <lineage>
        <taxon>Eukaryota</taxon>
        <taxon>Fungi</taxon>
        <taxon>Dikarya</taxon>
        <taxon>Basidiomycota</taxon>
        <taxon>Agaricomycotina</taxon>
        <taxon>Tremellomycetes</taxon>
        <taxon>Tremellales</taxon>
        <taxon>Cuniculitremaceae</taxon>
        <taxon>Kockovaella</taxon>
    </lineage>
</organism>